<evidence type="ECO:0000256" key="3">
    <source>
        <dbReference type="ARBA" id="ARBA00022705"/>
    </source>
</evidence>
<dbReference type="GO" id="GO:0006271">
    <property type="term" value="P:DNA strand elongation involved in DNA replication"/>
    <property type="evidence" value="ECO:0007669"/>
    <property type="project" value="TreeGrafter"/>
</dbReference>
<dbReference type="InterPro" id="IPR041863">
    <property type="entry name" value="PolD2_C"/>
</dbReference>
<sequence length="464" mass="50457">MATTKRIIAERAASQFEDHNRDIFGVQPGELPHQFSNLYFARLNALRPRVEAAAKARWGATALENVVKVLDAVPDATTVAIGTLYREMKGKPDIMEDSTRDVLEKRPAESERMFTKYCGEDDVLLLEDDSGRLALKLPEALADTIFVTGMVACVRGKLSEKGELVVDDVCLPGLGPQRPLGPPAASGERFVALVSGLHIGHRTQDMLPVQLLAEHLTGQLGCDEDHRLQSNIVRLIIAGNASTNPALALADASGGEWQPSDALKRMAPTDQKALAQSVRTLDQFLTAVSSAIPVDLMPGSDDPCNFLLPQQPFHTSLLPHSSQLATLNLCTNPYCCDVDGVRIVGSAGQPLDDMQRYVPSDDRLATLVRSLEFQHLAPTAPDALGCYPFERRDPFVINECPHLYFAGNQPRFESKAVIGPEGQRVRVVLVPDFAKEHTCVLVSLDTLECTPISFAGLAGDSMVM</sequence>
<dbReference type="CDD" id="cd07387">
    <property type="entry name" value="MPP_PolD2_C"/>
    <property type="match status" value="1"/>
</dbReference>
<reference evidence="8" key="1">
    <citation type="journal article" date="2015" name="PLoS Genet.">
        <title>Genome Sequence and Transcriptome Analyses of Chrysochromulina tobin: Metabolic Tools for Enhanced Algal Fitness in the Prominent Order Prymnesiales (Haptophyceae).</title>
        <authorList>
            <person name="Hovde B.T."/>
            <person name="Deodato C.R."/>
            <person name="Hunsperger H.M."/>
            <person name="Ryken S.A."/>
            <person name="Yost W."/>
            <person name="Jha R.K."/>
            <person name="Patterson J."/>
            <person name="Monnat R.J. Jr."/>
            <person name="Barlow S.B."/>
            <person name="Starkenburg S.R."/>
            <person name="Cattolico R.A."/>
        </authorList>
    </citation>
    <scope>NUCLEOTIDE SEQUENCE</scope>
    <source>
        <strain evidence="8">CCMP291</strain>
    </source>
</reference>
<evidence type="ECO:0000259" key="6">
    <source>
        <dbReference type="Pfam" id="PF18018"/>
    </source>
</evidence>
<comment type="similarity">
    <text evidence="2">Belongs to the DNA polymerase delta/II small subunit family.</text>
</comment>
<protein>
    <submittedName>
        <fullName evidence="7">DNA polymerase delta subunit 2</fullName>
    </submittedName>
</protein>
<dbReference type="EMBL" id="JWZX01003316">
    <property type="protein sequence ID" value="KOO22022.1"/>
    <property type="molecule type" value="Genomic_DNA"/>
</dbReference>
<organism evidence="7 8">
    <name type="scientific">Chrysochromulina tobinii</name>
    <dbReference type="NCBI Taxonomy" id="1460289"/>
    <lineage>
        <taxon>Eukaryota</taxon>
        <taxon>Haptista</taxon>
        <taxon>Haptophyta</taxon>
        <taxon>Prymnesiophyceae</taxon>
        <taxon>Prymnesiales</taxon>
        <taxon>Chrysochromulinaceae</taxon>
        <taxon>Chrysochromulina</taxon>
    </lineage>
</organism>
<dbReference type="Gene3D" id="3.60.21.50">
    <property type="match status" value="1"/>
</dbReference>
<dbReference type="InterPro" id="IPR040663">
    <property type="entry name" value="DNA_pol_D_N"/>
</dbReference>
<feature type="domain" description="DNA polymerase alpha/delta/epsilon subunit B" evidence="5">
    <location>
        <begin position="191"/>
        <end position="412"/>
    </location>
</feature>
<comment type="subcellular location">
    <subcellularLocation>
        <location evidence="1">Nucleus</location>
    </subcellularLocation>
</comment>
<proteinExistence type="inferred from homology"/>
<gene>
    <name evidence="7" type="ORF">Ctob_003586</name>
</gene>
<evidence type="ECO:0000256" key="1">
    <source>
        <dbReference type="ARBA" id="ARBA00004123"/>
    </source>
</evidence>
<evidence type="ECO:0000313" key="8">
    <source>
        <dbReference type="Proteomes" id="UP000037460"/>
    </source>
</evidence>
<dbReference type="Gene3D" id="2.40.50.430">
    <property type="match status" value="1"/>
</dbReference>
<evidence type="ECO:0000313" key="7">
    <source>
        <dbReference type="EMBL" id="KOO22022.1"/>
    </source>
</evidence>
<dbReference type="OrthoDB" id="3763at2759"/>
<dbReference type="Proteomes" id="UP000037460">
    <property type="component" value="Unassembled WGS sequence"/>
</dbReference>
<dbReference type="InterPro" id="IPR007185">
    <property type="entry name" value="DNA_pol_a/d/e_bsu"/>
</dbReference>
<feature type="domain" description="DNA polymerase delta subunit OB-fold" evidence="6">
    <location>
        <begin position="34"/>
        <end position="169"/>
    </location>
</feature>
<comment type="caution">
    <text evidence="7">The sequence shown here is derived from an EMBL/GenBank/DDBJ whole genome shotgun (WGS) entry which is preliminary data.</text>
</comment>
<keyword evidence="3" id="KW-0235">DNA replication</keyword>
<dbReference type="PANTHER" id="PTHR10416:SF0">
    <property type="entry name" value="DNA POLYMERASE DELTA SUBUNIT 2"/>
    <property type="match status" value="1"/>
</dbReference>
<evidence type="ECO:0000256" key="2">
    <source>
        <dbReference type="ARBA" id="ARBA00006035"/>
    </source>
</evidence>
<evidence type="ECO:0000256" key="4">
    <source>
        <dbReference type="ARBA" id="ARBA00023242"/>
    </source>
</evidence>
<dbReference type="Pfam" id="PF04042">
    <property type="entry name" value="DNA_pol_E_B"/>
    <property type="match status" value="1"/>
</dbReference>
<evidence type="ECO:0000259" key="5">
    <source>
        <dbReference type="Pfam" id="PF04042"/>
    </source>
</evidence>
<dbReference type="Pfam" id="PF18018">
    <property type="entry name" value="DNA_pol_D_N"/>
    <property type="match status" value="1"/>
</dbReference>
<keyword evidence="8" id="KW-1185">Reference proteome</keyword>
<name>A0A0M0J6S5_9EUKA</name>
<accession>A0A0M0J6S5</accession>
<dbReference type="AlphaFoldDB" id="A0A0M0J6S5"/>
<dbReference type="GO" id="GO:0043625">
    <property type="term" value="C:delta DNA polymerase complex"/>
    <property type="evidence" value="ECO:0007669"/>
    <property type="project" value="TreeGrafter"/>
</dbReference>
<dbReference type="PANTHER" id="PTHR10416">
    <property type="entry name" value="DNA POLYMERASE DELTA SUBUNIT 2"/>
    <property type="match status" value="1"/>
</dbReference>
<dbReference type="GO" id="GO:0003677">
    <property type="term" value="F:DNA binding"/>
    <property type="evidence" value="ECO:0007669"/>
    <property type="project" value="InterPro"/>
</dbReference>
<keyword evidence="4" id="KW-0539">Nucleus</keyword>
<dbReference type="InterPro" id="IPR024826">
    <property type="entry name" value="DNA_pol_delta/II_ssu"/>
</dbReference>